<keyword evidence="2" id="KW-1185">Reference proteome</keyword>
<organism evidence="1 2">
    <name type="scientific">Chryseobacterium ginsengisoli</name>
    <dbReference type="NCBI Taxonomy" id="363853"/>
    <lineage>
        <taxon>Bacteria</taxon>
        <taxon>Pseudomonadati</taxon>
        <taxon>Bacteroidota</taxon>
        <taxon>Flavobacteriia</taxon>
        <taxon>Flavobacteriales</taxon>
        <taxon>Weeksellaceae</taxon>
        <taxon>Chryseobacterium group</taxon>
        <taxon>Chryseobacterium</taxon>
    </lineage>
</organism>
<evidence type="ECO:0000313" key="1">
    <source>
        <dbReference type="EMBL" id="GAA5085344.1"/>
    </source>
</evidence>
<sequence>MFCVESVLSLTNLSGFFLHAITLKTNNEMNIFLIFKIFDEQKTTKTDAIKIPMIDKFFCFVPTFSKGF</sequence>
<dbReference type="EMBL" id="BAABHX010000001">
    <property type="protein sequence ID" value="GAA5085344.1"/>
    <property type="molecule type" value="Genomic_DNA"/>
</dbReference>
<proteinExistence type="predicted"/>
<protein>
    <submittedName>
        <fullName evidence="1">Uncharacterized protein</fullName>
    </submittedName>
</protein>
<reference evidence="2" key="1">
    <citation type="journal article" date="2019" name="Int. J. Syst. Evol. Microbiol.">
        <title>The Global Catalogue of Microorganisms (GCM) 10K type strain sequencing project: providing services to taxonomists for standard genome sequencing and annotation.</title>
        <authorList>
            <consortium name="The Broad Institute Genomics Platform"/>
            <consortium name="The Broad Institute Genome Sequencing Center for Infectious Disease"/>
            <person name="Wu L."/>
            <person name="Ma J."/>
        </authorList>
    </citation>
    <scope>NUCLEOTIDE SEQUENCE [LARGE SCALE GENOMIC DNA]</scope>
    <source>
        <strain evidence="2">JCM 18019</strain>
    </source>
</reference>
<accession>A0ABP9LZH8</accession>
<comment type="caution">
    <text evidence="1">The sequence shown here is derived from an EMBL/GenBank/DDBJ whole genome shotgun (WGS) entry which is preliminary data.</text>
</comment>
<dbReference type="Proteomes" id="UP001500353">
    <property type="component" value="Unassembled WGS sequence"/>
</dbReference>
<evidence type="ECO:0000313" key="2">
    <source>
        <dbReference type="Proteomes" id="UP001500353"/>
    </source>
</evidence>
<name>A0ABP9LZH8_9FLAO</name>
<gene>
    <name evidence="1" type="ORF">GCM10023210_06080</name>
</gene>